<accession>A0A7T6ZN68</accession>
<dbReference type="EMBL" id="MW423739">
    <property type="protein sequence ID" value="QQK88576.1"/>
    <property type="molecule type" value="Genomic_DNA"/>
</dbReference>
<proteinExistence type="predicted"/>
<reference evidence="1" key="1">
    <citation type="submission" date="2020-12" db="EMBL/GenBank/DDBJ databases">
        <authorList>
            <person name="Hu Z."/>
        </authorList>
    </citation>
    <scope>NUCLEOTIDE SEQUENCE</scope>
</reference>
<organism evidence="1">
    <name type="scientific">Vibrio phage PH669</name>
    <dbReference type="NCBI Taxonomy" id="2800823"/>
    <lineage>
        <taxon>Viruses</taxon>
        <taxon>Duplodnaviria</taxon>
        <taxon>Heunggongvirae</taxon>
        <taxon>Uroviricota</taxon>
        <taxon>Caudoviricetes</taxon>
        <taxon>Queuovirinae</taxon>
    </lineage>
</organism>
<name>A0A7T6ZN68_9CAUD</name>
<evidence type="ECO:0000313" key="1">
    <source>
        <dbReference type="EMBL" id="QQK88576.1"/>
    </source>
</evidence>
<protein>
    <recommendedName>
        <fullName evidence="2">Primase</fullName>
    </recommendedName>
</protein>
<sequence>MDMPWQLKKLRRWCFTGTEFDGGMAKAPFAYVDGKFVPISVTSDHNKLVSYEELLPLLEQHPERGFGFVLTEGDGFTVADIDIGDDTGVEATEQWWKAVQSYQTYTEASRSGGGYHLWFGGEIAGSYKRGGLELYSKERFIICTGNVILEYDIRYDPGLIDQFNQYISNSRRVDNIADIDEPEKMGDADLLTEVYAYDHSGKFECLMTGDWDKYLEIMKQQGAHGVDVFDASRADSAFMTIVTYYTRNIEQCKRLWRMSALANLELRYPGNRKKQHEKRNHVGSDRLLHLAIKQAATENMKDEELRKAHAEEGAKLAKELHAKRNTNAQTGNAEPKYQMPPLQGKLQYPPGWMGELAKHFYNTGVKQIKEFAIAEALSLASGLFGRAYNISGTGLNNYFMVLAPSGTGKSQLTAAPQEFMRLLEREQGVIDASKFVVSEAFTHRNSMMKVFQENTSFLHALSEFGNHFRAMVNPDGSTRTVRDLMVETYSKSGAYDVLGGVRYTDMDKTVNINHAVAYSFLGECVPETFYDCLNEEAFGDGFVSRFIFSEFSGEVPYDNIDKGVRPSPALIDHMTNAVLCMSSALRDPNHVDVMPIALPPDISEKFRTLSRYCTDMVNQQNTSHAWNATWTRTNLKVMKISALLAVMDNPTMPKVCEQHMNWAWDYVLRHNHLVWDAVQSGKVTMDGTTQRRAELIASVMQKFVEQPYAALTSSLKRVYKEELHRDGLVSRAAIVRSVGRNKLFADTGGRGVEDHINAALRHLEAMDVIRSFTKKEMRDKYQARCEAYLYLGE</sequence>
<evidence type="ECO:0008006" key="2">
    <source>
        <dbReference type="Google" id="ProtNLM"/>
    </source>
</evidence>